<feature type="compositionally biased region" description="Low complexity" evidence="3">
    <location>
        <begin position="239"/>
        <end position="250"/>
    </location>
</feature>
<dbReference type="AlphaFoldDB" id="A0AAR5PWD1"/>
<dbReference type="GO" id="GO:0005096">
    <property type="term" value="F:GTPase activator activity"/>
    <property type="evidence" value="ECO:0007669"/>
    <property type="project" value="UniProtKB-KW"/>
</dbReference>
<organism evidence="6 7">
    <name type="scientific">Dendroctonus ponderosae</name>
    <name type="common">Mountain pine beetle</name>
    <dbReference type="NCBI Taxonomy" id="77166"/>
    <lineage>
        <taxon>Eukaryota</taxon>
        <taxon>Metazoa</taxon>
        <taxon>Ecdysozoa</taxon>
        <taxon>Arthropoda</taxon>
        <taxon>Hexapoda</taxon>
        <taxon>Insecta</taxon>
        <taxon>Pterygota</taxon>
        <taxon>Neoptera</taxon>
        <taxon>Endopterygota</taxon>
        <taxon>Coleoptera</taxon>
        <taxon>Polyphaga</taxon>
        <taxon>Cucujiformia</taxon>
        <taxon>Curculionidae</taxon>
        <taxon>Scolytinae</taxon>
        <taxon>Dendroctonus</taxon>
    </lineage>
</organism>
<dbReference type="Gene3D" id="3.30.530.20">
    <property type="match status" value="1"/>
</dbReference>
<dbReference type="GeneID" id="109541069"/>
<dbReference type="PANTHER" id="PTHR12659">
    <property type="entry name" value="RHO-TYPE GTPASE ACTIVATING PROTEIN"/>
    <property type="match status" value="1"/>
</dbReference>
<dbReference type="InterPro" id="IPR013761">
    <property type="entry name" value="SAM/pointed_sf"/>
</dbReference>
<dbReference type="Proteomes" id="UP000019118">
    <property type="component" value="Unassembled WGS sequence"/>
</dbReference>
<evidence type="ECO:0000256" key="3">
    <source>
        <dbReference type="SAM" id="MobiDB-lite"/>
    </source>
</evidence>
<evidence type="ECO:0000313" key="6">
    <source>
        <dbReference type="EnsemblMetazoa" id="XP_019765315.1"/>
    </source>
</evidence>
<dbReference type="GO" id="GO:0008289">
    <property type="term" value="F:lipid binding"/>
    <property type="evidence" value="ECO:0007669"/>
    <property type="project" value="InterPro"/>
</dbReference>
<dbReference type="PANTHER" id="PTHR12659:SF7">
    <property type="entry name" value="CROSSVEINLESS C, ISOFORM C"/>
    <property type="match status" value="1"/>
</dbReference>
<dbReference type="GO" id="GO:0007165">
    <property type="term" value="P:signal transduction"/>
    <property type="evidence" value="ECO:0007669"/>
    <property type="project" value="InterPro"/>
</dbReference>
<keyword evidence="1" id="KW-0343">GTPase activation</keyword>
<evidence type="ECO:0000259" key="5">
    <source>
        <dbReference type="PROSITE" id="PS50848"/>
    </source>
</evidence>
<reference evidence="6" key="2">
    <citation type="submission" date="2024-08" db="UniProtKB">
        <authorList>
            <consortium name="EnsemblMetazoa"/>
        </authorList>
    </citation>
    <scope>IDENTIFICATION</scope>
</reference>
<proteinExistence type="predicted"/>
<feature type="compositionally biased region" description="Low complexity" evidence="3">
    <location>
        <begin position="181"/>
        <end position="214"/>
    </location>
</feature>
<dbReference type="Pfam" id="PF00620">
    <property type="entry name" value="RhoGAP"/>
    <property type="match status" value="1"/>
</dbReference>
<feature type="domain" description="Rho-GAP" evidence="4">
    <location>
        <begin position="556"/>
        <end position="750"/>
    </location>
</feature>
<dbReference type="EnsemblMetazoa" id="XM_019909756.1">
    <property type="protein sequence ID" value="XP_019765315.1"/>
    <property type="gene ID" value="LOC109541069"/>
</dbReference>
<dbReference type="Gene3D" id="1.10.555.10">
    <property type="entry name" value="Rho GTPase activation protein"/>
    <property type="match status" value="1"/>
</dbReference>
<dbReference type="PROSITE" id="PS50238">
    <property type="entry name" value="RHOGAP"/>
    <property type="match status" value="1"/>
</dbReference>
<protein>
    <recommendedName>
        <fullName evidence="8">Rho GTPase-activating protein 7</fullName>
    </recommendedName>
</protein>
<keyword evidence="2" id="KW-0597">Phosphoprotein</keyword>
<dbReference type="Pfam" id="PF01852">
    <property type="entry name" value="START"/>
    <property type="match status" value="1"/>
</dbReference>
<sequence>MNCADNYQELLLYLEKAEVPAEHTQSETTATGGDINAALATNVLPLKKAPVNGLAKIDEENYAKKALEDGSLSPNSDPEDIELNLQILLKIDEAIRSDLSELLASHNLNDLNQSELSNYRFCKNSSSFDGYKELNGFQQDDSGVSANGFHLDDEERSFIEMDALSDLGSHSPSTVSGVNVATQTSPSPSASSTNLTWASSSPGSDTESSEGSDPWATGCSKRKLTSGKSSSAPVLEKVSPSLQVSRQSRSQSDRHLAEIEAAEACKWLRATGFPQYAQMYEDMQFPIDINQAAQDHPFLENDVLHSLFRRLKILNSCAHLHQQRVTHTDESDDEYCALSENWTYQSDVRRWSRTCIKGPIPNLEEIGQRFESSSVNSNDKDDVFEKCTQSPKERLRRAGSTKFRRRREGVCFSEREALDSVSRVGSIKTLELNHISDSEVTPKHQRKARTKSFDKTETWAHPVDPVERLVWQKLPESDSAQPEETDEINSQTGSRISIYNLSATQLQVLRKLALLKLTAHMEKYCPSHRTGWNWDLPKFIRKMKAPVYKDKNVFGLPLTITLQRTGQVLPRNIEEALRWLQLNAADQVGIFRKPGVKSRIQTLRNLVETNICVDYTDQQSYDVADMVKQYFRDLPETLLTNKLSETFILIFQHVPVYLRRESVLCGLLLMPDEHLEVLQALLHFLLSVSKHSEINQMNESNLAMCFAPSLFHYSQACKQNIGSPHPKELAENKAGYDCLYYFLKNFNTLFKIPEDFIKQCKSSEIKETKAKLLCDLGSDMGGWRKYLNECQANLLREAKDRQRGWVSIASHYQRVEIAFKKVADGIPLRLWKVSAEIEAPPSEVLHRILRERHVWDPELRSAKIVAQLESRSEVFQFTRGSIAPRPMEEYCVVRTWRTDLARNACLLIETSVEHPDAIPIPNSTRGLVLASRYLVEPCGSGKSRLLHLARVDTMGRSPDWYQKHFGHLQAFLLANIQSSFSGYQNTLGPESKV</sequence>
<dbReference type="InterPro" id="IPR002913">
    <property type="entry name" value="START_lipid-bd_dom"/>
</dbReference>
<feature type="region of interest" description="Disordered" evidence="3">
    <location>
        <begin position="169"/>
        <end position="255"/>
    </location>
</feature>
<dbReference type="InterPro" id="IPR023393">
    <property type="entry name" value="START-like_dom_sf"/>
</dbReference>
<dbReference type="PROSITE" id="PS50848">
    <property type="entry name" value="START"/>
    <property type="match status" value="1"/>
</dbReference>
<dbReference type="SUPFAM" id="SSF47769">
    <property type="entry name" value="SAM/Pointed domain"/>
    <property type="match status" value="1"/>
</dbReference>
<dbReference type="SMART" id="SM00234">
    <property type="entry name" value="START"/>
    <property type="match status" value="1"/>
</dbReference>
<evidence type="ECO:0000259" key="4">
    <source>
        <dbReference type="PROSITE" id="PS50238"/>
    </source>
</evidence>
<dbReference type="Gene3D" id="1.10.287.2070">
    <property type="match status" value="1"/>
</dbReference>
<dbReference type="InterPro" id="IPR008936">
    <property type="entry name" value="Rho_GTPase_activation_prot"/>
</dbReference>
<dbReference type="SUPFAM" id="SSF48350">
    <property type="entry name" value="GTPase activation domain, GAP"/>
    <property type="match status" value="1"/>
</dbReference>
<evidence type="ECO:0008006" key="8">
    <source>
        <dbReference type="Google" id="ProtNLM"/>
    </source>
</evidence>
<dbReference type="KEGG" id="dpa:109541069"/>
<feature type="domain" description="START" evidence="5">
    <location>
        <begin position="793"/>
        <end position="961"/>
    </location>
</feature>
<reference evidence="7" key="1">
    <citation type="journal article" date="2013" name="Genome Biol.">
        <title>Draft genome of the mountain pine beetle, Dendroctonus ponderosae Hopkins, a major forest pest.</title>
        <authorList>
            <person name="Keeling C.I."/>
            <person name="Yuen M.M."/>
            <person name="Liao N.Y."/>
            <person name="Docking T.R."/>
            <person name="Chan S.K."/>
            <person name="Taylor G.A."/>
            <person name="Palmquist D.L."/>
            <person name="Jackman S.D."/>
            <person name="Nguyen A."/>
            <person name="Li M."/>
            <person name="Henderson H."/>
            <person name="Janes J.K."/>
            <person name="Zhao Y."/>
            <person name="Pandoh P."/>
            <person name="Moore R."/>
            <person name="Sperling F.A."/>
            <person name="Huber D.P."/>
            <person name="Birol I."/>
            <person name="Jones S.J."/>
            <person name="Bohlmann J."/>
        </authorList>
    </citation>
    <scope>NUCLEOTIDE SEQUENCE</scope>
</reference>
<evidence type="ECO:0000256" key="1">
    <source>
        <dbReference type="ARBA" id="ARBA00022468"/>
    </source>
</evidence>
<dbReference type="InterPro" id="IPR000198">
    <property type="entry name" value="RhoGAP_dom"/>
</dbReference>
<dbReference type="FunFam" id="3.30.530.20:FF:000009">
    <property type="entry name" value="StAR related lipid transfer domain containing 13"/>
    <property type="match status" value="1"/>
</dbReference>
<dbReference type="SUPFAM" id="SSF55961">
    <property type="entry name" value="Bet v1-like"/>
    <property type="match status" value="1"/>
</dbReference>
<dbReference type="GO" id="GO:0035023">
    <property type="term" value="P:regulation of Rho protein signal transduction"/>
    <property type="evidence" value="ECO:0007669"/>
    <property type="project" value="TreeGrafter"/>
</dbReference>
<evidence type="ECO:0000256" key="2">
    <source>
        <dbReference type="ARBA" id="ARBA00022553"/>
    </source>
</evidence>
<name>A0AAR5PWD1_DENPD</name>
<dbReference type="SMART" id="SM00324">
    <property type="entry name" value="RhoGAP"/>
    <property type="match status" value="1"/>
</dbReference>
<evidence type="ECO:0000313" key="7">
    <source>
        <dbReference type="Proteomes" id="UP000019118"/>
    </source>
</evidence>
<feature type="compositionally biased region" description="Polar residues" evidence="3">
    <location>
        <begin position="169"/>
        <end position="180"/>
    </location>
</feature>
<keyword evidence="7" id="KW-1185">Reference proteome</keyword>
<dbReference type="GO" id="GO:0030036">
    <property type="term" value="P:actin cytoskeleton organization"/>
    <property type="evidence" value="ECO:0007669"/>
    <property type="project" value="TreeGrafter"/>
</dbReference>
<accession>A0AAR5PWD1</accession>